<organism evidence="2 3">
    <name type="scientific">Acinetobacter pittii</name>
    <name type="common">Acinetobacter genomosp. 3</name>
    <dbReference type="NCBI Taxonomy" id="48296"/>
    <lineage>
        <taxon>Bacteria</taxon>
        <taxon>Pseudomonadati</taxon>
        <taxon>Pseudomonadota</taxon>
        <taxon>Gammaproteobacteria</taxon>
        <taxon>Moraxellales</taxon>
        <taxon>Moraxellaceae</taxon>
        <taxon>Acinetobacter</taxon>
        <taxon>Acinetobacter calcoaceticus/baumannii complex</taxon>
    </lineage>
</organism>
<dbReference type="Proteomes" id="UP000501692">
    <property type="component" value="Plasmid pA1254_2"/>
</dbReference>
<evidence type="ECO:0000256" key="1">
    <source>
        <dbReference type="SAM" id="Phobius"/>
    </source>
</evidence>
<dbReference type="PROSITE" id="PS51257">
    <property type="entry name" value="PROKAR_LIPOPROTEIN"/>
    <property type="match status" value="1"/>
</dbReference>
<sequence length="92" mass="9820">MNKSLIPKIYVILIIAISLTGCADALKEMLALASNGMLIISLIIFALSSISKSEVGLSMSITVIGFIYAVAYFSDSLDISFPFIKAVITSIN</sequence>
<accession>A0A6H0G0C5</accession>
<name>A0A6H0G0C5_ACIPI</name>
<dbReference type="RefSeq" id="WP_167564486.1">
    <property type="nucleotide sequence ID" value="NZ_CP049808.1"/>
</dbReference>
<gene>
    <name evidence="2" type="ORF">G8E09_19525</name>
</gene>
<dbReference type="EMBL" id="CP049808">
    <property type="protein sequence ID" value="QIT20002.1"/>
    <property type="molecule type" value="Genomic_DNA"/>
</dbReference>
<keyword evidence="1" id="KW-0472">Membrane</keyword>
<proteinExistence type="predicted"/>
<reference evidence="2 3" key="1">
    <citation type="submission" date="2020-03" db="EMBL/GenBank/DDBJ databases">
        <authorList>
            <person name="Zhang L."/>
            <person name="Han X."/>
            <person name="Chen Y."/>
            <person name="Yu Y."/>
        </authorList>
    </citation>
    <scope>NUCLEOTIDE SEQUENCE [LARGE SCALE GENOMIC DNA]</scope>
    <source>
        <strain evidence="2 3">A1254</strain>
        <plasmid evidence="3">pa1254_2</plasmid>
    </source>
</reference>
<protein>
    <recommendedName>
        <fullName evidence="4">Lipoprotein</fullName>
    </recommendedName>
</protein>
<evidence type="ECO:0000313" key="3">
    <source>
        <dbReference type="Proteomes" id="UP000501692"/>
    </source>
</evidence>
<keyword evidence="1" id="KW-0812">Transmembrane</keyword>
<feature type="transmembrane region" description="Helical" evidence="1">
    <location>
        <begin position="55"/>
        <end position="73"/>
    </location>
</feature>
<dbReference type="AlphaFoldDB" id="A0A6H0G0C5"/>
<keyword evidence="2" id="KW-0614">Plasmid</keyword>
<geneLocation type="plasmid" evidence="3">
    <name>pa1254_2</name>
</geneLocation>
<evidence type="ECO:0000313" key="2">
    <source>
        <dbReference type="EMBL" id="QIT20002.1"/>
    </source>
</evidence>
<keyword evidence="1" id="KW-1133">Transmembrane helix</keyword>
<feature type="transmembrane region" description="Helical" evidence="1">
    <location>
        <begin position="9"/>
        <end position="26"/>
    </location>
</feature>
<evidence type="ECO:0008006" key="4">
    <source>
        <dbReference type="Google" id="ProtNLM"/>
    </source>
</evidence>
<feature type="transmembrane region" description="Helical" evidence="1">
    <location>
        <begin position="32"/>
        <end position="48"/>
    </location>
</feature>